<evidence type="ECO:0000313" key="3">
    <source>
        <dbReference type="Proteomes" id="UP000037425"/>
    </source>
</evidence>
<dbReference type="AlphaFoldDB" id="A0A0L8BG81"/>
<dbReference type="EMBL" id="LGAP01000035">
    <property type="protein sequence ID" value="KOF13583.1"/>
    <property type="molecule type" value="Genomic_DNA"/>
</dbReference>
<dbReference type="PATRIC" id="fig|106592.7.peg.5287"/>
<gene>
    <name evidence="2" type="ORF">AC244_30565</name>
</gene>
<feature type="transmembrane region" description="Helical" evidence="1">
    <location>
        <begin position="7"/>
        <end position="28"/>
    </location>
</feature>
<name>A0A0L8BG81_ENSAD</name>
<keyword evidence="1" id="KW-0812">Transmembrane</keyword>
<keyword evidence="1" id="KW-0472">Membrane</keyword>
<dbReference type="Proteomes" id="UP000037425">
    <property type="component" value="Unassembled WGS sequence"/>
</dbReference>
<keyword evidence="1" id="KW-1133">Transmembrane helix</keyword>
<organism evidence="2 3">
    <name type="scientific">Ensifer adhaerens</name>
    <name type="common">Sinorhizobium morelense</name>
    <dbReference type="NCBI Taxonomy" id="106592"/>
    <lineage>
        <taxon>Bacteria</taxon>
        <taxon>Pseudomonadati</taxon>
        <taxon>Pseudomonadota</taxon>
        <taxon>Alphaproteobacteria</taxon>
        <taxon>Hyphomicrobiales</taxon>
        <taxon>Rhizobiaceae</taxon>
        <taxon>Sinorhizobium/Ensifer group</taxon>
        <taxon>Ensifer</taxon>
    </lineage>
</organism>
<comment type="caution">
    <text evidence="2">The sequence shown here is derived from an EMBL/GenBank/DDBJ whole genome shotgun (WGS) entry which is preliminary data.</text>
</comment>
<proteinExistence type="predicted"/>
<protein>
    <submittedName>
        <fullName evidence="2">Uncharacterized protein</fullName>
    </submittedName>
</protein>
<feature type="transmembrane region" description="Helical" evidence="1">
    <location>
        <begin position="75"/>
        <end position="94"/>
    </location>
</feature>
<evidence type="ECO:0000256" key="1">
    <source>
        <dbReference type="SAM" id="Phobius"/>
    </source>
</evidence>
<accession>A0A0L8BG81</accession>
<sequence>MKKVGVALDAIAGIVLNILDILVLGFLLHRVARLIVPLFSFGRLQVEDIYASGTGFNWLGLKRQEDGRFLLNSDMSMVAAALFWVLCLVAYLAVTRGF</sequence>
<dbReference type="RefSeq" id="WP_053252575.1">
    <property type="nucleotide sequence ID" value="NZ_LGAP01000035.1"/>
</dbReference>
<reference evidence="3" key="1">
    <citation type="submission" date="2015-07" db="EMBL/GenBank/DDBJ databases">
        <title>Whole genome sequence of an Ensifer adhaerens strain isolated from a cave pool in the Wind Cave National Park.</title>
        <authorList>
            <person name="Eng W.W.H."/>
            <person name="Gan H.M."/>
            <person name="Barton H.A."/>
            <person name="Savka M.A."/>
        </authorList>
    </citation>
    <scope>NUCLEOTIDE SEQUENCE [LARGE SCALE GENOMIC DNA]</scope>
    <source>
        <strain evidence="3">SD006</strain>
    </source>
</reference>
<dbReference type="OrthoDB" id="8420189at2"/>
<evidence type="ECO:0000313" key="2">
    <source>
        <dbReference type="EMBL" id="KOF13583.1"/>
    </source>
</evidence>